<evidence type="ECO:0000256" key="1">
    <source>
        <dbReference type="SAM" id="Phobius"/>
    </source>
</evidence>
<reference evidence="2" key="1">
    <citation type="submission" date="2020-08" db="EMBL/GenBank/DDBJ databases">
        <title>Genome public.</title>
        <authorList>
            <person name="Liu C."/>
            <person name="Sun Q."/>
        </authorList>
    </citation>
    <scope>NUCLEOTIDE SEQUENCE</scope>
    <source>
        <strain evidence="2">NSJ-40</strain>
    </source>
</reference>
<gene>
    <name evidence="2" type="ORF">IAG03_11415</name>
</gene>
<sequence length="117" mass="13521">MIYFKILELIREYEGTNCMEVIPLIERKYGISYDVSYWILEELKKEGYIKNEYPQLCGLVITEKGKGVLHREECASKTNGAMCLYNEKSGKKMQRGILILNAISFLVALFALIFKVI</sequence>
<dbReference type="SUPFAM" id="SSF46785">
    <property type="entry name" value="Winged helix' DNA-binding domain"/>
    <property type="match status" value="1"/>
</dbReference>
<organism evidence="2 3">
    <name type="scientific">Yeguia hominis</name>
    <dbReference type="NCBI Taxonomy" id="2763662"/>
    <lineage>
        <taxon>Bacteria</taxon>
        <taxon>Bacillati</taxon>
        <taxon>Bacillota</taxon>
        <taxon>Clostridia</taxon>
        <taxon>Eubacteriales</taxon>
        <taxon>Yeguiaceae</taxon>
        <taxon>Yeguia</taxon>
    </lineage>
</organism>
<keyword evidence="1" id="KW-1133">Transmembrane helix</keyword>
<dbReference type="EMBL" id="JACRSN010000019">
    <property type="protein sequence ID" value="MBC8534579.1"/>
    <property type="molecule type" value="Genomic_DNA"/>
</dbReference>
<accession>A0A926DB44</accession>
<feature type="transmembrane region" description="Helical" evidence="1">
    <location>
        <begin position="96"/>
        <end position="114"/>
    </location>
</feature>
<keyword evidence="1" id="KW-0472">Membrane</keyword>
<dbReference type="Proteomes" id="UP000651482">
    <property type="component" value="Unassembled WGS sequence"/>
</dbReference>
<keyword evidence="1" id="KW-0812">Transmembrane</keyword>
<dbReference type="AlphaFoldDB" id="A0A926DB44"/>
<dbReference type="RefSeq" id="WP_249320166.1">
    <property type="nucleotide sequence ID" value="NZ_JACRSN010000019.1"/>
</dbReference>
<evidence type="ECO:0000313" key="2">
    <source>
        <dbReference type="EMBL" id="MBC8534579.1"/>
    </source>
</evidence>
<evidence type="ECO:0000313" key="3">
    <source>
        <dbReference type="Proteomes" id="UP000651482"/>
    </source>
</evidence>
<name>A0A926DB44_9FIRM</name>
<dbReference type="InterPro" id="IPR036390">
    <property type="entry name" value="WH_DNA-bd_sf"/>
</dbReference>
<keyword evidence="3" id="KW-1185">Reference proteome</keyword>
<comment type="caution">
    <text evidence="2">The sequence shown here is derived from an EMBL/GenBank/DDBJ whole genome shotgun (WGS) entry which is preliminary data.</text>
</comment>
<proteinExistence type="predicted"/>
<protein>
    <submittedName>
        <fullName evidence="2">Uncharacterized protein</fullName>
    </submittedName>
</protein>